<dbReference type="RefSeq" id="WP_332086682.1">
    <property type="nucleotide sequence ID" value="NZ_JARBCY010000013.1"/>
</dbReference>
<dbReference type="EMBL" id="JARBCY010000013">
    <property type="protein sequence ID" value="MEF3317375.1"/>
    <property type="molecule type" value="Genomic_DNA"/>
</dbReference>
<keyword evidence="2" id="KW-1185">Reference proteome</keyword>
<reference evidence="1 2" key="1">
    <citation type="submission" date="2022-11" db="EMBL/GenBank/DDBJ databases">
        <title>The First Case of Preauricular Fistular Abscess Caused by Peptoniphilus grossensis.</title>
        <authorList>
            <person name="Byun J.-H."/>
        </authorList>
    </citation>
    <scope>NUCLEOTIDE SEQUENCE [LARGE SCALE GENOMIC DNA]</scope>
    <source>
        <strain evidence="1 2">GYB008</strain>
    </source>
</reference>
<organism evidence="1 2">
    <name type="scientific">Peptoniphilus grossensis</name>
    <dbReference type="NCBI Taxonomy" id="1465756"/>
    <lineage>
        <taxon>Bacteria</taxon>
        <taxon>Bacillati</taxon>
        <taxon>Bacillota</taxon>
        <taxon>Tissierellia</taxon>
        <taxon>Tissierellales</taxon>
        <taxon>Peptoniphilaceae</taxon>
        <taxon>Peptoniphilus</taxon>
    </lineage>
</organism>
<dbReference type="Proteomes" id="UP001328425">
    <property type="component" value="Unassembled WGS sequence"/>
</dbReference>
<evidence type="ECO:0000313" key="2">
    <source>
        <dbReference type="Proteomes" id="UP001328425"/>
    </source>
</evidence>
<gene>
    <name evidence="1" type="ORF">PV361_01490</name>
</gene>
<accession>A0ABU7X8R3</accession>
<protein>
    <submittedName>
        <fullName evidence="1">Uncharacterized protein</fullName>
    </submittedName>
</protein>
<comment type="caution">
    <text evidence="1">The sequence shown here is derived from an EMBL/GenBank/DDBJ whole genome shotgun (WGS) entry which is preliminary data.</text>
</comment>
<sequence length="47" mass="5273">MKRIVDNGTGKMAQVHTHQIGRNSARTANIATTTKQLRCLTKHNLEK</sequence>
<evidence type="ECO:0000313" key="1">
    <source>
        <dbReference type="EMBL" id="MEF3317375.1"/>
    </source>
</evidence>
<name>A0ABU7X8R3_9FIRM</name>
<proteinExistence type="predicted"/>